<comment type="caution">
    <text evidence="2">The sequence shown here is derived from an EMBL/GenBank/DDBJ whole genome shotgun (WGS) entry which is preliminary data.</text>
</comment>
<accession>A0ABN9D046</accession>
<feature type="non-terminal residue" evidence="2">
    <location>
        <position position="124"/>
    </location>
</feature>
<evidence type="ECO:0000313" key="3">
    <source>
        <dbReference type="Proteomes" id="UP001162483"/>
    </source>
</evidence>
<dbReference type="Proteomes" id="UP001162483">
    <property type="component" value="Unassembled WGS sequence"/>
</dbReference>
<evidence type="ECO:0000313" key="2">
    <source>
        <dbReference type="EMBL" id="CAI9565826.1"/>
    </source>
</evidence>
<feature type="compositionally biased region" description="Basic and acidic residues" evidence="1">
    <location>
        <begin position="1"/>
        <end position="14"/>
    </location>
</feature>
<feature type="non-terminal residue" evidence="2">
    <location>
        <position position="1"/>
    </location>
</feature>
<feature type="compositionally biased region" description="Low complexity" evidence="1">
    <location>
        <begin position="51"/>
        <end position="78"/>
    </location>
</feature>
<feature type="compositionally biased region" description="Acidic residues" evidence="1">
    <location>
        <begin position="82"/>
        <end position="93"/>
    </location>
</feature>
<name>A0ABN9D046_9NEOB</name>
<reference evidence="2" key="1">
    <citation type="submission" date="2023-05" db="EMBL/GenBank/DDBJ databases">
        <authorList>
            <person name="Stuckert A."/>
        </authorList>
    </citation>
    <scope>NUCLEOTIDE SEQUENCE</scope>
</reference>
<evidence type="ECO:0000256" key="1">
    <source>
        <dbReference type="SAM" id="MobiDB-lite"/>
    </source>
</evidence>
<sequence length="124" mass="13916">KKKEENKKLKKSDFEITSPIPRGQKLRPTQEYGIYEQASSLGPSQVDIKRGNWNTGSTSSTASSNSNRSSTRSTLSSGREGDNEEELPDESSEEPPRCNPRHASLPRQRPPPRPPRIQNQSTKR</sequence>
<gene>
    <name evidence="2" type="ORF">SPARVUS_LOCUS6225134</name>
</gene>
<dbReference type="EMBL" id="CATNWA010013829">
    <property type="protein sequence ID" value="CAI9565826.1"/>
    <property type="molecule type" value="Genomic_DNA"/>
</dbReference>
<keyword evidence="3" id="KW-1185">Reference proteome</keyword>
<proteinExistence type="predicted"/>
<protein>
    <submittedName>
        <fullName evidence="2">Uncharacterized protein</fullName>
    </submittedName>
</protein>
<organism evidence="2 3">
    <name type="scientific">Staurois parvus</name>
    <dbReference type="NCBI Taxonomy" id="386267"/>
    <lineage>
        <taxon>Eukaryota</taxon>
        <taxon>Metazoa</taxon>
        <taxon>Chordata</taxon>
        <taxon>Craniata</taxon>
        <taxon>Vertebrata</taxon>
        <taxon>Euteleostomi</taxon>
        <taxon>Amphibia</taxon>
        <taxon>Batrachia</taxon>
        <taxon>Anura</taxon>
        <taxon>Neobatrachia</taxon>
        <taxon>Ranoidea</taxon>
        <taxon>Ranidae</taxon>
        <taxon>Staurois</taxon>
    </lineage>
</organism>
<feature type="region of interest" description="Disordered" evidence="1">
    <location>
        <begin position="1"/>
        <end position="124"/>
    </location>
</feature>